<accession>A0A2M9AAB0</accession>
<dbReference type="Proteomes" id="UP000231134">
    <property type="component" value="Unassembled WGS sequence"/>
</dbReference>
<dbReference type="NCBIfam" id="TIGR01683">
    <property type="entry name" value="thiS"/>
    <property type="match status" value="1"/>
</dbReference>
<dbReference type="EMBL" id="PGEX01000001">
    <property type="protein sequence ID" value="PJJ42618.1"/>
    <property type="molecule type" value="Genomic_DNA"/>
</dbReference>
<reference evidence="1 2" key="1">
    <citation type="submission" date="2017-11" db="EMBL/GenBank/DDBJ databases">
        <title>Animal gut microbial communities from fecal samples from Wisconsin, USA.</title>
        <authorList>
            <person name="Neumann A."/>
        </authorList>
    </citation>
    <scope>NUCLEOTIDE SEQUENCE [LARGE SCALE GENOMIC DNA]</scope>
    <source>
        <strain evidence="1 2">UWS3</strain>
    </source>
</reference>
<dbReference type="SUPFAM" id="SSF54285">
    <property type="entry name" value="MoaD/ThiS"/>
    <property type="match status" value="1"/>
</dbReference>
<dbReference type="PANTHER" id="PTHR34472:SF1">
    <property type="entry name" value="SULFUR CARRIER PROTEIN THIS"/>
    <property type="match status" value="1"/>
</dbReference>
<evidence type="ECO:0000313" key="2">
    <source>
        <dbReference type="Proteomes" id="UP000231134"/>
    </source>
</evidence>
<dbReference type="InterPro" id="IPR016155">
    <property type="entry name" value="Mopterin_synth/thiamin_S_b"/>
</dbReference>
<dbReference type="PANTHER" id="PTHR34472">
    <property type="entry name" value="SULFUR CARRIER PROTEIN THIS"/>
    <property type="match status" value="1"/>
</dbReference>
<comment type="caution">
    <text evidence="1">The sequence shown here is derived from an EMBL/GenBank/DDBJ whole genome shotgun (WGS) entry which is preliminary data.</text>
</comment>
<dbReference type="AlphaFoldDB" id="A0A2M9AAB0"/>
<name>A0A2M9AAB0_9BACT</name>
<dbReference type="InterPro" id="IPR012675">
    <property type="entry name" value="Beta-grasp_dom_sf"/>
</dbReference>
<evidence type="ECO:0000313" key="1">
    <source>
        <dbReference type="EMBL" id="PJJ42618.1"/>
    </source>
</evidence>
<dbReference type="OrthoDB" id="9798559at2"/>
<dbReference type="InterPro" id="IPR010035">
    <property type="entry name" value="Thi_S"/>
</dbReference>
<protein>
    <submittedName>
        <fullName evidence="1">Sulfur carrier protein ThiS</fullName>
    </submittedName>
</protein>
<gene>
    <name evidence="1" type="ORF">BGX16_2655</name>
</gene>
<sequence length="69" mass="7282">MIKVNGVDIDTDGKSFAGKSIAEYLSTTNFDSKRIAVEKNGEIVPKAKYAETLLADGDTLEVVSFVGGG</sequence>
<organism evidence="1 2">
    <name type="scientific">Hallerella succinigenes</name>
    <dbReference type="NCBI Taxonomy" id="1896222"/>
    <lineage>
        <taxon>Bacteria</taxon>
        <taxon>Pseudomonadati</taxon>
        <taxon>Fibrobacterota</taxon>
        <taxon>Fibrobacteria</taxon>
        <taxon>Fibrobacterales</taxon>
        <taxon>Fibrobacteraceae</taxon>
        <taxon>Hallerella</taxon>
    </lineage>
</organism>
<keyword evidence="2" id="KW-1185">Reference proteome</keyword>
<dbReference type="Gene3D" id="3.10.20.30">
    <property type="match status" value="1"/>
</dbReference>
<dbReference type="RefSeq" id="WP_157798059.1">
    <property type="nucleotide sequence ID" value="NZ_JAQXKX010000061.1"/>
</dbReference>
<dbReference type="CDD" id="cd00565">
    <property type="entry name" value="Ubl_ThiS"/>
    <property type="match status" value="1"/>
</dbReference>
<proteinExistence type="predicted"/>
<dbReference type="Pfam" id="PF02597">
    <property type="entry name" value="ThiS"/>
    <property type="match status" value="1"/>
</dbReference>
<dbReference type="InterPro" id="IPR003749">
    <property type="entry name" value="ThiS/MoaD-like"/>
</dbReference>